<reference evidence="6" key="1">
    <citation type="submission" date="2025-08" db="UniProtKB">
        <authorList>
            <consortium name="RefSeq"/>
        </authorList>
    </citation>
    <scope>IDENTIFICATION</scope>
</reference>
<dbReference type="SMART" id="SM00487">
    <property type="entry name" value="DEXDc"/>
    <property type="match status" value="1"/>
</dbReference>
<dbReference type="GO" id="GO:0043138">
    <property type="term" value="F:3'-5' DNA helicase activity"/>
    <property type="evidence" value="ECO:0007669"/>
    <property type="project" value="TreeGrafter"/>
</dbReference>
<dbReference type="Gene3D" id="3.40.50.300">
    <property type="entry name" value="P-loop containing nucleotide triphosphate hydrolases"/>
    <property type="match status" value="1"/>
</dbReference>
<dbReference type="AlphaFoldDB" id="A0AAJ6YDM9"/>
<dbReference type="GO" id="GO:0003677">
    <property type="term" value="F:DNA binding"/>
    <property type="evidence" value="ECO:0007669"/>
    <property type="project" value="UniProtKB-KW"/>
</dbReference>
<dbReference type="KEGG" id="csol:105360835"/>
<comment type="similarity">
    <text evidence="1">Belongs to the helicase family. RecQ subfamily.</text>
</comment>
<protein>
    <submittedName>
        <fullName evidence="6">ATP-dependent DNA helicase Q5-like</fullName>
    </submittedName>
</protein>
<sequence length="254" mass="29810">MRHQKILQDKLQSQFGYNDYKNYLQKEATEAVYKNEKDIYICMPSGFGKSLCFQLPITIKDNSFAIVISPTIASATHQVNYLKSKQILVYNWDAYTSKKIKFKIKQEMKSRRPKIKLLYITPEQYISSSFQIILKNIQPNVLSYFVIDEVHCLSPWSHDYRHSYRKFVEWPLKRPNVPIIAVTASATKEVIEDIFKTLQMKDPLIFTMPVFRSNLFHDIWFIDNLPDPVQHLKQFIVESLGHVDMSVPKVSILI</sequence>
<dbReference type="PROSITE" id="PS00690">
    <property type="entry name" value="DEAH_ATP_HELICASE"/>
    <property type="match status" value="1"/>
</dbReference>
<gene>
    <name evidence="6" type="primary">LOC105360835</name>
</gene>
<dbReference type="GO" id="GO:0009378">
    <property type="term" value="F:four-way junction helicase activity"/>
    <property type="evidence" value="ECO:0007669"/>
    <property type="project" value="TreeGrafter"/>
</dbReference>
<dbReference type="PROSITE" id="PS51192">
    <property type="entry name" value="HELICASE_ATP_BIND_1"/>
    <property type="match status" value="1"/>
</dbReference>
<dbReference type="InterPro" id="IPR011545">
    <property type="entry name" value="DEAD/DEAH_box_helicase_dom"/>
</dbReference>
<dbReference type="GeneID" id="105360835"/>
<dbReference type="Proteomes" id="UP000695007">
    <property type="component" value="Unplaced"/>
</dbReference>
<dbReference type="RefSeq" id="XP_011496136.1">
    <property type="nucleotide sequence ID" value="XM_011497834.1"/>
</dbReference>
<name>A0AAJ6YDM9_9HYME</name>
<dbReference type="PANTHER" id="PTHR13710">
    <property type="entry name" value="DNA HELICASE RECQ FAMILY MEMBER"/>
    <property type="match status" value="1"/>
</dbReference>
<dbReference type="PANTHER" id="PTHR13710:SF152">
    <property type="entry name" value="ATP-DEPENDENT DNA HELICASE Q5"/>
    <property type="match status" value="1"/>
</dbReference>
<evidence type="ECO:0000313" key="5">
    <source>
        <dbReference type="Proteomes" id="UP000695007"/>
    </source>
</evidence>
<feature type="domain" description="Helicase ATP-binding" evidence="4">
    <location>
        <begin position="30"/>
        <end position="204"/>
    </location>
</feature>
<organism evidence="5 6">
    <name type="scientific">Ceratosolen solmsi marchali</name>
    <dbReference type="NCBI Taxonomy" id="326594"/>
    <lineage>
        <taxon>Eukaryota</taxon>
        <taxon>Metazoa</taxon>
        <taxon>Ecdysozoa</taxon>
        <taxon>Arthropoda</taxon>
        <taxon>Hexapoda</taxon>
        <taxon>Insecta</taxon>
        <taxon>Pterygota</taxon>
        <taxon>Neoptera</taxon>
        <taxon>Endopterygota</taxon>
        <taxon>Hymenoptera</taxon>
        <taxon>Apocrita</taxon>
        <taxon>Proctotrupomorpha</taxon>
        <taxon>Chalcidoidea</taxon>
        <taxon>Agaonidae</taxon>
        <taxon>Agaoninae</taxon>
        <taxon>Ceratosolen</taxon>
    </lineage>
</organism>
<keyword evidence="5" id="KW-1185">Reference proteome</keyword>
<evidence type="ECO:0000256" key="2">
    <source>
        <dbReference type="ARBA" id="ARBA00022801"/>
    </source>
</evidence>
<dbReference type="GO" id="GO:0005634">
    <property type="term" value="C:nucleus"/>
    <property type="evidence" value="ECO:0007669"/>
    <property type="project" value="TreeGrafter"/>
</dbReference>
<dbReference type="InterPro" id="IPR014001">
    <property type="entry name" value="Helicase_ATP-bd"/>
</dbReference>
<evidence type="ECO:0000256" key="3">
    <source>
        <dbReference type="ARBA" id="ARBA00023125"/>
    </source>
</evidence>
<dbReference type="InterPro" id="IPR002464">
    <property type="entry name" value="DNA/RNA_helicase_DEAH_CS"/>
</dbReference>
<dbReference type="GO" id="GO:0005737">
    <property type="term" value="C:cytoplasm"/>
    <property type="evidence" value="ECO:0007669"/>
    <property type="project" value="TreeGrafter"/>
</dbReference>
<dbReference type="SUPFAM" id="SSF52540">
    <property type="entry name" value="P-loop containing nucleoside triphosphate hydrolases"/>
    <property type="match status" value="1"/>
</dbReference>
<evidence type="ECO:0000313" key="6">
    <source>
        <dbReference type="RefSeq" id="XP_011496136.1"/>
    </source>
</evidence>
<dbReference type="GO" id="GO:0005694">
    <property type="term" value="C:chromosome"/>
    <property type="evidence" value="ECO:0007669"/>
    <property type="project" value="TreeGrafter"/>
</dbReference>
<evidence type="ECO:0000259" key="4">
    <source>
        <dbReference type="PROSITE" id="PS51192"/>
    </source>
</evidence>
<evidence type="ECO:0000256" key="1">
    <source>
        <dbReference type="ARBA" id="ARBA00005446"/>
    </source>
</evidence>
<keyword evidence="3" id="KW-0238">DNA-binding</keyword>
<dbReference type="GO" id="GO:0005524">
    <property type="term" value="F:ATP binding"/>
    <property type="evidence" value="ECO:0007669"/>
    <property type="project" value="InterPro"/>
</dbReference>
<dbReference type="InterPro" id="IPR027417">
    <property type="entry name" value="P-loop_NTPase"/>
</dbReference>
<dbReference type="GO" id="GO:0000724">
    <property type="term" value="P:double-strand break repair via homologous recombination"/>
    <property type="evidence" value="ECO:0007669"/>
    <property type="project" value="TreeGrafter"/>
</dbReference>
<accession>A0AAJ6YDM9</accession>
<keyword evidence="2" id="KW-0378">Hydrolase</keyword>
<dbReference type="GO" id="GO:0016787">
    <property type="term" value="F:hydrolase activity"/>
    <property type="evidence" value="ECO:0007669"/>
    <property type="project" value="UniProtKB-KW"/>
</dbReference>
<proteinExistence type="inferred from homology"/>
<dbReference type="Pfam" id="PF00270">
    <property type="entry name" value="DEAD"/>
    <property type="match status" value="1"/>
</dbReference>